<dbReference type="SUPFAM" id="SSF47413">
    <property type="entry name" value="lambda repressor-like DNA-binding domains"/>
    <property type="match status" value="2"/>
</dbReference>
<dbReference type="PROSITE" id="PS50943">
    <property type="entry name" value="HTH_CROC1"/>
    <property type="match status" value="2"/>
</dbReference>
<keyword evidence="4" id="KW-1185">Reference proteome</keyword>
<dbReference type="CDD" id="cd00093">
    <property type="entry name" value="HTH_XRE"/>
    <property type="match status" value="2"/>
</dbReference>
<dbReference type="InterPro" id="IPR050807">
    <property type="entry name" value="TransReg_Diox_bact_type"/>
</dbReference>
<evidence type="ECO:0000259" key="2">
    <source>
        <dbReference type="PROSITE" id="PS50943"/>
    </source>
</evidence>
<feature type="domain" description="HTH cro/C1-type" evidence="2">
    <location>
        <begin position="22"/>
        <end position="76"/>
    </location>
</feature>
<name>A0ABS7ME55_9SPHN</name>
<dbReference type="InterPro" id="IPR010982">
    <property type="entry name" value="Lambda_DNA-bd_dom_sf"/>
</dbReference>
<dbReference type="Proteomes" id="UP001166571">
    <property type="component" value="Unassembled WGS sequence"/>
</dbReference>
<evidence type="ECO:0000256" key="1">
    <source>
        <dbReference type="ARBA" id="ARBA00023125"/>
    </source>
</evidence>
<sequence>MPAEGPPRFSRNDLDTEVAKRLKAIRQSKRLTRQELASEAGIACKTLARHEQGRQRPSEPALRRLATALGVQISDLAPGWKDDDLNRLTTGTEHPGVGLRLLRKERGVSLETAARAAGVDASTLSRFERGMHASRKLARRVEGSIDDRLALTSHALARLLRFEDAEKLTVKCEEMGSDDKRSIG</sequence>
<evidence type="ECO:0000313" key="4">
    <source>
        <dbReference type="Proteomes" id="UP001166571"/>
    </source>
</evidence>
<dbReference type="PANTHER" id="PTHR46797">
    <property type="entry name" value="HTH-TYPE TRANSCRIPTIONAL REGULATOR"/>
    <property type="match status" value="1"/>
</dbReference>
<dbReference type="RefSeq" id="WP_222136610.1">
    <property type="nucleotide sequence ID" value="NZ_JAILXK010000002.1"/>
</dbReference>
<dbReference type="Pfam" id="PF01381">
    <property type="entry name" value="HTH_3"/>
    <property type="match status" value="1"/>
</dbReference>
<keyword evidence="1" id="KW-0238">DNA-binding</keyword>
<gene>
    <name evidence="3" type="ORF">K5P26_09230</name>
</gene>
<reference evidence="3" key="1">
    <citation type="submission" date="2021-08" db="EMBL/GenBank/DDBJ databases">
        <title>Sphingopyxis panaciterrulae sp. nov., isolated from the surface water of the Yellow Sea.</title>
        <authorList>
            <person name="Gao Z."/>
            <person name="Zhang D."/>
            <person name="Zhang A."/>
        </authorList>
    </citation>
    <scope>NUCLEOTIDE SEQUENCE</scope>
    <source>
        <strain evidence="3">XHP0097</strain>
    </source>
</reference>
<organism evidence="3 4">
    <name type="scientific">Sphingopyxis jiangsuensis</name>
    <dbReference type="NCBI Taxonomy" id="2871171"/>
    <lineage>
        <taxon>Bacteria</taxon>
        <taxon>Pseudomonadati</taxon>
        <taxon>Pseudomonadota</taxon>
        <taxon>Alphaproteobacteria</taxon>
        <taxon>Sphingomonadales</taxon>
        <taxon>Sphingomonadaceae</taxon>
        <taxon>Sphingopyxis</taxon>
    </lineage>
</organism>
<dbReference type="InterPro" id="IPR001387">
    <property type="entry name" value="Cro/C1-type_HTH"/>
</dbReference>
<comment type="caution">
    <text evidence="3">The sequence shown here is derived from an EMBL/GenBank/DDBJ whole genome shotgun (WGS) entry which is preliminary data.</text>
</comment>
<dbReference type="EMBL" id="JAILXK010000002">
    <property type="protein sequence ID" value="MBY4637319.1"/>
    <property type="molecule type" value="Genomic_DNA"/>
</dbReference>
<protein>
    <submittedName>
        <fullName evidence="3">Helix-turn-helix domain-containing protein</fullName>
    </submittedName>
</protein>
<feature type="domain" description="HTH cro/C1-type" evidence="2">
    <location>
        <begin position="99"/>
        <end position="130"/>
    </location>
</feature>
<dbReference type="Gene3D" id="1.10.260.40">
    <property type="entry name" value="lambda repressor-like DNA-binding domains"/>
    <property type="match status" value="2"/>
</dbReference>
<accession>A0ABS7ME55</accession>
<dbReference type="PANTHER" id="PTHR46797:SF1">
    <property type="entry name" value="METHYLPHOSPHONATE SYNTHASE"/>
    <property type="match status" value="1"/>
</dbReference>
<evidence type="ECO:0000313" key="3">
    <source>
        <dbReference type="EMBL" id="MBY4637319.1"/>
    </source>
</evidence>
<dbReference type="Pfam" id="PF13560">
    <property type="entry name" value="HTH_31"/>
    <property type="match status" value="1"/>
</dbReference>
<dbReference type="SMART" id="SM00530">
    <property type="entry name" value="HTH_XRE"/>
    <property type="match status" value="2"/>
</dbReference>
<proteinExistence type="predicted"/>